<dbReference type="InterPro" id="IPR006699">
    <property type="entry name" value="GlpP"/>
</dbReference>
<dbReference type="GO" id="GO:0006071">
    <property type="term" value="P:glycerol metabolic process"/>
    <property type="evidence" value="ECO:0007669"/>
    <property type="project" value="InterPro"/>
</dbReference>
<dbReference type="Gene3D" id="3.20.20.70">
    <property type="entry name" value="Aldolase class I"/>
    <property type="match status" value="1"/>
</dbReference>
<name>A0A0U9HEJ5_9FIRM</name>
<dbReference type="Pfam" id="PF04309">
    <property type="entry name" value="G3P_antiterm"/>
    <property type="match status" value="1"/>
</dbReference>
<protein>
    <submittedName>
        <fullName evidence="1">Glycerol uptake operon antiterminator</fullName>
    </submittedName>
</protein>
<accession>A0A0U9HEJ5</accession>
<sequence length="191" mass="21265">MTDQKIIQDLKSFPVIPAIRDIERVNIALSKKPKCIFLLTGNILNIKKIVDRVKESNKTVFLHLDLLEGISKDSMGIKYIAQEIKPDGIITTRANLINYAKNEGLFTIQRIFVLDSLALDTAEKTVKSVNPDAVEILPAVIPKVIGRICRTVRHPVIAGGLIENTAEVEAAIKEGAWAISVTKEDIWDYTF</sequence>
<dbReference type="PANTHER" id="PTHR35787">
    <property type="entry name" value="GLYCEROL UPTAKE OPERON ANTITERMINATOR REGULATORY PROTEIN"/>
    <property type="match status" value="1"/>
</dbReference>
<organism evidence="1">
    <name type="scientific">Tepidanaerobacter syntrophicus</name>
    <dbReference type="NCBI Taxonomy" id="224999"/>
    <lineage>
        <taxon>Bacteria</taxon>
        <taxon>Bacillati</taxon>
        <taxon>Bacillota</taxon>
        <taxon>Clostridia</taxon>
        <taxon>Thermosediminibacterales</taxon>
        <taxon>Tepidanaerobacteraceae</taxon>
        <taxon>Tepidanaerobacter</taxon>
    </lineage>
</organism>
<dbReference type="RefSeq" id="WP_059032588.1">
    <property type="nucleotide sequence ID" value="NZ_DF977001.1"/>
</dbReference>
<keyword evidence="2" id="KW-1185">Reference proteome</keyword>
<dbReference type="SUPFAM" id="SSF110391">
    <property type="entry name" value="GlpP-like"/>
    <property type="match status" value="1"/>
</dbReference>
<dbReference type="STRING" id="224999.GCA_001485475_01197"/>
<evidence type="ECO:0000313" key="1">
    <source>
        <dbReference type="EMBL" id="GAQ25182.1"/>
    </source>
</evidence>
<dbReference type="PANTHER" id="PTHR35787:SF1">
    <property type="entry name" value="GLYCEROL UPTAKE OPERON ANTITERMINATOR REGULATORY PROTEIN"/>
    <property type="match status" value="1"/>
</dbReference>
<evidence type="ECO:0000313" key="2">
    <source>
        <dbReference type="Proteomes" id="UP000062160"/>
    </source>
</evidence>
<dbReference type="PIRSF" id="PIRSF016897">
    <property type="entry name" value="GlpP"/>
    <property type="match status" value="1"/>
</dbReference>
<dbReference type="Proteomes" id="UP000062160">
    <property type="component" value="Unassembled WGS sequence"/>
</dbReference>
<proteinExistence type="predicted"/>
<dbReference type="AlphaFoldDB" id="A0A0U9HEJ5"/>
<dbReference type="OrthoDB" id="9799580at2"/>
<dbReference type="EMBL" id="DF977001">
    <property type="protein sequence ID" value="GAQ25182.1"/>
    <property type="molecule type" value="Genomic_DNA"/>
</dbReference>
<dbReference type="InterPro" id="IPR013785">
    <property type="entry name" value="Aldolase_TIM"/>
</dbReference>
<dbReference type="GO" id="GO:0006355">
    <property type="term" value="P:regulation of DNA-templated transcription"/>
    <property type="evidence" value="ECO:0007669"/>
    <property type="project" value="InterPro"/>
</dbReference>
<reference evidence="1" key="1">
    <citation type="journal article" date="2016" name="Genome Announc.">
        <title>Draft Genome Sequence of the Syntrophic Lactate-Degrading Bacterium Tepidanaerobacter syntrophicus JLT.</title>
        <authorList>
            <person name="Matsuura N."/>
            <person name="Ohashi A."/>
            <person name="Tourlousse D.M."/>
            <person name="Sekiguchi Y."/>
        </authorList>
    </citation>
    <scope>NUCLEOTIDE SEQUENCE [LARGE SCALE GENOMIC DNA]</scope>
    <source>
        <strain evidence="1">JL</strain>
    </source>
</reference>
<gene>
    <name evidence="1" type="ORF">TSYNT_7200</name>
</gene>